<comment type="similarity">
    <text evidence="6">Belongs to the major facilitator superfamily. Allantoate permease family.</text>
</comment>
<dbReference type="PANTHER" id="PTHR43791:SF81">
    <property type="entry name" value="TRANSPORTER, PUTATIVE (AFU_ORTHOLOGUE AFUA_7G01190)-RELATED"/>
    <property type="match status" value="1"/>
</dbReference>
<keyword evidence="3 7" id="KW-0812">Transmembrane</keyword>
<dbReference type="KEGG" id="psco:LY89DRAFT_741367"/>
<evidence type="ECO:0000256" key="2">
    <source>
        <dbReference type="ARBA" id="ARBA00022448"/>
    </source>
</evidence>
<dbReference type="PROSITE" id="PS50850">
    <property type="entry name" value="MFS"/>
    <property type="match status" value="1"/>
</dbReference>
<feature type="transmembrane region" description="Helical" evidence="7">
    <location>
        <begin position="195"/>
        <end position="214"/>
    </location>
</feature>
<feature type="transmembrane region" description="Helical" evidence="7">
    <location>
        <begin position="67"/>
        <end position="92"/>
    </location>
</feature>
<organism evidence="9 10">
    <name type="scientific">Mollisia scopiformis</name>
    <name type="common">Conifer needle endophyte fungus</name>
    <name type="synonym">Phialocephala scopiformis</name>
    <dbReference type="NCBI Taxonomy" id="149040"/>
    <lineage>
        <taxon>Eukaryota</taxon>
        <taxon>Fungi</taxon>
        <taxon>Dikarya</taxon>
        <taxon>Ascomycota</taxon>
        <taxon>Pezizomycotina</taxon>
        <taxon>Leotiomycetes</taxon>
        <taxon>Helotiales</taxon>
        <taxon>Mollisiaceae</taxon>
        <taxon>Mollisia</taxon>
    </lineage>
</organism>
<keyword evidence="5 7" id="KW-0472">Membrane</keyword>
<evidence type="ECO:0000256" key="6">
    <source>
        <dbReference type="ARBA" id="ARBA00037968"/>
    </source>
</evidence>
<feature type="transmembrane region" description="Helical" evidence="7">
    <location>
        <begin position="314"/>
        <end position="335"/>
    </location>
</feature>
<reference evidence="9 10" key="1">
    <citation type="submission" date="2015-10" db="EMBL/GenBank/DDBJ databases">
        <title>Full genome of DAOMC 229536 Phialocephala scopiformis, a fungal endophyte of spruce producing the potent anti-insectan compound rugulosin.</title>
        <authorList>
            <consortium name="DOE Joint Genome Institute"/>
            <person name="Walker A.K."/>
            <person name="Frasz S.L."/>
            <person name="Seifert K.A."/>
            <person name="Miller J.D."/>
            <person name="Mondo S.J."/>
            <person name="Labutti K."/>
            <person name="Lipzen A."/>
            <person name="Dockter R."/>
            <person name="Kennedy M."/>
            <person name="Grigoriev I.V."/>
            <person name="Spatafora J.W."/>
        </authorList>
    </citation>
    <scope>NUCLEOTIDE SEQUENCE [LARGE SCALE GENOMIC DNA]</scope>
    <source>
        <strain evidence="9 10">CBS 120377</strain>
    </source>
</reference>
<evidence type="ECO:0000256" key="5">
    <source>
        <dbReference type="ARBA" id="ARBA00023136"/>
    </source>
</evidence>
<evidence type="ECO:0000256" key="4">
    <source>
        <dbReference type="ARBA" id="ARBA00022989"/>
    </source>
</evidence>
<accession>A0A132B9I8</accession>
<dbReference type="GO" id="GO:0016020">
    <property type="term" value="C:membrane"/>
    <property type="evidence" value="ECO:0007669"/>
    <property type="project" value="UniProtKB-SubCell"/>
</dbReference>
<dbReference type="AlphaFoldDB" id="A0A132B9I8"/>
<dbReference type="Proteomes" id="UP000070700">
    <property type="component" value="Unassembled WGS sequence"/>
</dbReference>
<keyword evidence="2" id="KW-0813">Transport</keyword>
<gene>
    <name evidence="9" type="ORF">LY89DRAFT_741367</name>
</gene>
<dbReference type="GeneID" id="28830426"/>
<dbReference type="InterPro" id="IPR011701">
    <property type="entry name" value="MFS"/>
</dbReference>
<protein>
    <submittedName>
        <fullName evidence="9">Putative MFS transporter</fullName>
    </submittedName>
</protein>
<feature type="transmembrane region" description="Helical" evidence="7">
    <location>
        <begin position="226"/>
        <end position="246"/>
    </location>
</feature>
<feature type="transmembrane region" description="Helical" evidence="7">
    <location>
        <begin position="342"/>
        <end position="362"/>
    </location>
</feature>
<comment type="subcellular location">
    <subcellularLocation>
        <location evidence="1">Membrane</location>
        <topology evidence="1">Multi-pass membrane protein</topology>
    </subcellularLocation>
</comment>
<keyword evidence="4 7" id="KW-1133">Transmembrane helix</keyword>
<dbReference type="OrthoDB" id="6730379at2759"/>
<feature type="transmembrane region" description="Helical" evidence="7">
    <location>
        <begin position="104"/>
        <end position="122"/>
    </location>
</feature>
<dbReference type="FunFam" id="1.20.1250.20:FF:000064">
    <property type="entry name" value="MFS allantoate transporter"/>
    <property type="match status" value="1"/>
</dbReference>
<dbReference type="PANTHER" id="PTHR43791">
    <property type="entry name" value="PERMEASE-RELATED"/>
    <property type="match status" value="1"/>
</dbReference>
<dbReference type="InParanoid" id="A0A132B9I8"/>
<dbReference type="GO" id="GO:0022857">
    <property type="term" value="F:transmembrane transporter activity"/>
    <property type="evidence" value="ECO:0007669"/>
    <property type="project" value="InterPro"/>
</dbReference>
<dbReference type="Pfam" id="PF07690">
    <property type="entry name" value="MFS_1"/>
    <property type="match status" value="1"/>
</dbReference>
<evidence type="ECO:0000256" key="7">
    <source>
        <dbReference type="SAM" id="Phobius"/>
    </source>
</evidence>
<dbReference type="InterPro" id="IPR020846">
    <property type="entry name" value="MFS_dom"/>
</dbReference>
<dbReference type="RefSeq" id="XP_018063425.1">
    <property type="nucleotide sequence ID" value="XM_018220700.1"/>
</dbReference>
<evidence type="ECO:0000256" key="3">
    <source>
        <dbReference type="ARBA" id="ARBA00022692"/>
    </source>
</evidence>
<feature type="transmembrane region" description="Helical" evidence="7">
    <location>
        <begin position="435"/>
        <end position="456"/>
    </location>
</feature>
<feature type="domain" description="Major facilitator superfamily (MFS) profile" evidence="8">
    <location>
        <begin position="67"/>
        <end position="462"/>
    </location>
</feature>
<proteinExistence type="inferred from homology"/>
<dbReference type="InterPro" id="IPR036259">
    <property type="entry name" value="MFS_trans_sf"/>
</dbReference>
<dbReference type="EMBL" id="KQ947433">
    <property type="protein sequence ID" value="KUJ09070.1"/>
    <property type="molecule type" value="Genomic_DNA"/>
</dbReference>
<evidence type="ECO:0000313" key="10">
    <source>
        <dbReference type="Proteomes" id="UP000070700"/>
    </source>
</evidence>
<sequence>MATKSKELEDTVLPAPIEVQDDDEIRKVQQDEDEAGKFLGEHDVGLIASLATDADYKALVRKIDKRLLPLLFGTYALQCIDKSCLGYASVFTLSSDLGLVGKEYSWLASLFYFGYLVCEYPTTLLSQKFPMGRFVGLAIVAWGCVLIATAGARNFAGMGVLRFVLGGFESLITPTFILINGMYYTRQEQVLRTGVWACANGFGSMVGGIIAFGMGHVNAGVPGWKWIFIMNGLITVFWGTLVTLLLPASPMRAGFLTENERVLAAVEALNPVKDPQGLLLFLTVFCNEVLNGGFGAFGTLTIKSFGFTSLQSTLIYIPQGFINMVCILFGGWLAARLPNARIYVCIGMLVPTFIGLLLQIVLPRSNVAGLLVGVYLFPPFATSLFICLSLPGVNSSGYSKRITLSSYAFFGYALGNISGPFMVKTGEAPAYRSVFIADIICIILQGIFLTLLRIYYVRENRRRDKLLAEGEEQNLPEDEFADKTDLELPGFRYVDLVLAKEEVQTCELPTYITDIRSFSTWNIPRLASKNQIIPVVMLDVKDENQDPRFWSME</sequence>
<feature type="transmembrane region" description="Helical" evidence="7">
    <location>
        <begin position="402"/>
        <end position="423"/>
    </location>
</feature>
<feature type="transmembrane region" description="Helical" evidence="7">
    <location>
        <begin position="368"/>
        <end position="390"/>
    </location>
</feature>
<feature type="transmembrane region" description="Helical" evidence="7">
    <location>
        <begin position="134"/>
        <end position="151"/>
    </location>
</feature>
<keyword evidence="10" id="KW-1185">Reference proteome</keyword>
<dbReference type="SUPFAM" id="SSF103473">
    <property type="entry name" value="MFS general substrate transporter"/>
    <property type="match status" value="1"/>
</dbReference>
<dbReference type="Gene3D" id="1.20.1250.20">
    <property type="entry name" value="MFS general substrate transporter like domains"/>
    <property type="match status" value="2"/>
</dbReference>
<evidence type="ECO:0000256" key="1">
    <source>
        <dbReference type="ARBA" id="ARBA00004141"/>
    </source>
</evidence>
<feature type="transmembrane region" description="Helical" evidence="7">
    <location>
        <begin position="278"/>
        <end position="302"/>
    </location>
</feature>
<feature type="transmembrane region" description="Helical" evidence="7">
    <location>
        <begin position="163"/>
        <end position="183"/>
    </location>
</feature>
<name>A0A132B9I8_MOLSC</name>
<evidence type="ECO:0000313" key="9">
    <source>
        <dbReference type="EMBL" id="KUJ09070.1"/>
    </source>
</evidence>
<evidence type="ECO:0000259" key="8">
    <source>
        <dbReference type="PROSITE" id="PS50850"/>
    </source>
</evidence>